<evidence type="ECO:0000259" key="4">
    <source>
        <dbReference type="Pfam" id="PF03816"/>
    </source>
</evidence>
<dbReference type="NCBIfam" id="TIGR00350">
    <property type="entry name" value="lytR_cpsA_psr"/>
    <property type="match status" value="1"/>
</dbReference>
<protein>
    <submittedName>
        <fullName evidence="5">LCP family protein</fullName>
    </submittedName>
</protein>
<feature type="region of interest" description="Disordered" evidence="2">
    <location>
        <begin position="367"/>
        <end position="390"/>
    </location>
</feature>
<evidence type="ECO:0000256" key="2">
    <source>
        <dbReference type="SAM" id="MobiDB-lite"/>
    </source>
</evidence>
<feature type="domain" description="Cell envelope-related transcriptional attenuator" evidence="4">
    <location>
        <begin position="119"/>
        <end position="286"/>
    </location>
</feature>
<evidence type="ECO:0000256" key="1">
    <source>
        <dbReference type="ARBA" id="ARBA00006068"/>
    </source>
</evidence>
<evidence type="ECO:0000313" key="5">
    <source>
        <dbReference type="EMBL" id="MBD8496742.1"/>
    </source>
</evidence>
<comment type="caution">
    <text evidence="5">The sequence shown here is derived from an EMBL/GenBank/DDBJ whole genome shotgun (WGS) entry which is preliminary data.</text>
</comment>
<feature type="region of interest" description="Disordered" evidence="2">
    <location>
        <begin position="1"/>
        <end position="41"/>
    </location>
</feature>
<proteinExistence type="inferred from homology"/>
<dbReference type="InterPro" id="IPR050922">
    <property type="entry name" value="LytR/CpsA/Psr_CW_biosynth"/>
</dbReference>
<sequence length="390" mass="43070">MKVNTPLPPRQSQHSKSRSKSSSKPSSKSNPRARSKSTKKKMPTWLKAMLTGIILLVITGVGIATYLVLYANNKLPTISTVEKGGAGNQVVVPTLAPQSEPFSFVLMGVDYRKELPGMRTDVVMVGAMHPETKEAVLVSLPRDTHFSIPGYGPDKLNHFYPNFHSLHKKGQLDSPTPMEEMKVMLGKYMDLDIDHAMEINFQGFVQVVDALGGVSMNVDQNMCYRDRADGTNINLKAGQQDLSGQEALDLVRYRKSNCSPRTPETTDEDRNLRQNAVLQELVGNMQSLGGFSKVTDIIDALADNFKIDMTSTQIRDSFTTYIDINRNNIHYVSVGGDWKSPYIYINEEKLALAKQLLKDVMDGKSITPEQAAGENVADSSESAPNSAPTR</sequence>
<dbReference type="Pfam" id="PF03816">
    <property type="entry name" value="LytR_cpsA_psr"/>
    <property type="match status" value="1"/>
</dbReference>
<keyword evidence="3" id="KW-0472">Membrane</keyword>
<dbReference type="EMBL" id="JACYTN010000001">
    <property type="protein sequence ID" value="MBD8496742.1"/>
    <property type="molecule type" value="Genomic_DNA"/>
</dbReference>
<keyword evidence="3" id="KW-0812">Transmembrane</keyword>
<feature type="compositionally biased region" description="Polar residues" evidence="2">
    <location>
        <begin position="377"/>
        <end position="390"/>
    </location>
</feature>
<keyword evidence="6" id="KW-1185">Reference proteome</keyword>
<dbReference type="Gene3D" id="3.40.630.190">
    <property type="entry name" value="LCP protein"/>
    <property type="match status" value="1"/>
</dbReference>
<evidence type="ECO:0000313" key="6">
    <source>
        <dbReference type="Proteomes" id="UP000634529"/>
    </source>
</evidence>
<evidence type="ECO:0000256" key="3">
    <source>
        <dbReference type="SAM" id="Phobius"/>
    </source>
</evidence>
<gene>
    <name evidence="5" type="ORF">IFO66_00325</name>
</gene>
<dbReference type="Proteomes" id="UP000634529">
    <property type="component" value="Unassembled WGS sequence"/>
</dbReference>
<feature type="compositionally biased region" description="Basic residues" evidence="2">
    <location>
        <begin position="31"/>
        <end position="41"/>
    </location>
</feature>
<name>A0ABR9ARK4_9BACL</name>
<accession>A0ABR9ARK4</accession>
<dbReference type="InterPro" id="IPR004474">
    <property type="entry name" value="LytR_CpsA_psr"/>
</dbReference>
<dbReference type="PANTHER" id="PTHR33392:SF6">
    <property type="entry name" value="POLYISOPRENYL-TEICHOIC ACID--PEPTIDOGLYCAN TEICHOIC ACID TRANSFERASE TAGU"/>
    <property type="match status" value="1"/>
</dbReference>
<keyword evidence="3" id="KW-1133">Transmembrane helix</keyword>
<dbReference type="PANTHER" id="PTHR33392">
    <property type="entry name" value="POLYISOPRENYL-TEICHOIC ACID--PEPTIDOGLYCAN TEICHOIC ACID TRANSFERASE TAGU"/>
    <property type="match status" value="1"/>
</dbReference>
<dbReference type="RefSeq" id="WP_192023186.1">
    <property type="nucleotide sequence ID" value="NZ_JACYTN010000001.1"/>
</dbReference>
<reference evidence="5 6" key="1">
    <citation type="submission" date="2020-09" db="EMBL/GenBank/DDBJ databases">
        <title>Paenibacillus sp. CAU 1523 isolated from sand of Haeundae Beach.</title>
        <authorList>
            <person name="Kim W."/>
        </authorList>
    </citation>
    <scope>NUCLEOTIDE SEQUENCE [LARGE SCALE GENOMIC DNA]</scope>
    <source>
        <strain evidence="5 6">CAU 1523</strain>
    </source>
</reference>
<feature type="transmembrane region" description="Helical" evidence="3">
    <location>
        <begin position="44"/>
        <end position="69"/>
    </location>
</feature>
<comment type="similarity">
    <text evidence="1">Belongs to the LytR/CpsA/Psr (LCP) family.</text>
</comment>
<organism evidence="5 6">
    <name type="scientific">Paenibacillus arenosi</name>
    <dbReference type="NCBI Taxonomy" id="2774142"/>
    <lineage>
        <taxon>Bacteria</taxon>
        <taxon>Bacillati</taxon>
        <taxon>Bacillota</taxon>
        <taxon>Bacilli</taxon>
        <taxon>Bacillales</taxon>
        <taxon>Paenibacillaceae</taxon>
        <taxon>Paenibacillus</taxon>
    </lineage>
</organism>